<organism evidence="9 10">
    <name type="scientific">Sinanodonta woodiana</name>
    <name type="common">Chinese pond mussel</name>
    <name type="synonym">Anodonta woodiana</name>
    <dbReference type="NCBI Taxonomy" id="1069815"/>
    <lineage>
        <taxon>Eukaryota</taxon>
        <taxon>Metazoa</taxon>
        <taxon>Spiralia</taxon>
        <taxon>Lophotrochozoa</taxon>
        <taxon>Mollusca</taxon>
        <taxon>Bivalvia</taxon>
        <taxon>Autobranchia</taxon>
        <taxon>Heteroconchia</taxon>
        <taxon>Palaeoheterodonta</taxon>
        <taxon>Unionida</taxon>
        <taxon>Unionoidea</taxon>
        <taxon>Unionidae</taxon>
        <taxon>Unioninae</taxon>
        <taxon>Sinanodonta</taxon>
    </lineage>
</organism>
<feature type="transmembrane region" description="Helical" evidence="7">
    <location>
        <begin position="4786"/>
        <end position="4811"/>
    </location>
</feature>
<dbReference type="PROSITE" id="PS50893">
    <property type="entry name" value="ABC_TRANSPORTER_2"/>
    <property type="match status" value="2"/>
</dbReference>
<evidence type="ECO:0000313" key="9">
    <source>
        <dbReference type="EMBL" id="KAL3877830.1"/>
    </source>
</evidence>
<dbReference type="GO" id="GO:0005524">
    <property type="term" value="F:ATP binding"/>
    <property type="evidence" value="ECO:0007669"/>
    <property type="project" value="UniProtKB-KW"/>
</dbReference>
<evidence type="ECO:0000256" key="5">
    <source>
        <dbReference type="ARBA" id="ARBA00022989"/>
    </source>
</evidence>
<keyword evidence="3" id="KW-0547">Nucleotide-binding</keyword>
<dbReference type="EMBL" id="JBJQND010000005">
    <property type="protein sequence ID" value="KAL3877830.1"/>
    <property type="molecule type" value="Genomic_DNA"/>
</dbReference>
<sequence length="5321" mass="598891">MGAFGQLLRLFWKNYVLRKRQPLELLLELVWPTLIFGIVAIIRSGIPPQPQSTCSYNERAMPSAGMVPFLQSSVCTLNNPCKTPEQLVQTQTSQQKLSSFLSNLQPYLTKTETLDALDAFHTVEKVFDLLKNVSNNGTELEKFQDKFKLKNLFKDSNEIYSLLVNDYKILSDQEARALLDGTLNILEIYDLFGNENSDFEAIVCNVTRLQMYIVFSSSANVSDVSRSLCTIDKNMISNITNMLLRQINVANMINIAADLAAYTGRFEYSAAISDIGKVIEFMLDSPGLMSMLPNLKYLSKFPAFASKLAAIIPKMEKFQEIDFASINAVVEFIEPIIISTGSNYQVWKTTKDLLAYMQNITIPFNAESVDWSNLFKMAMPVIKALSQGISNDSLNILIGISTNRLLEEMYNLTTQLLNGSSLSDISTGSLNTSMDMMETILRTVLSERDVNLFLFTTDKMIVIMNEITTSYEDIEAAVEKMMAPGSAVTNSLIKVFETGPNTTLAFLKIMADPENIRHLINGDMGFKAVCLKAVESLSLDEVTKGALRSHACSDDVTLFLDSLISTLHFQDRNLKIEQLINEMTWVISGSTNTSSSLHMKDLYYSIQNIYSRMTGLAANFTRLMNESLISIMEHNGINWNETDWENIPAQYSNMLIQSNLFAMIQSIGPYMENSTMWPSIEPYLYTTDIIVQHMNDQMIFMKEMSESNSTMSKLMSFIIYIPEVMESFLAVMDDQQMMTEILSTRNVTVLFCENNIMRRMNLSASVPVYDIERLVCTTNWEEFGQQFVSIFDIMPMISEIEQVFIKSGAIGTLASYNWTNMVKNVESLSDILQNSDKLITQLPWYSVMQINFTKMGESLQSLIVKMETKLTSKDLSDMAKIGLTTLSQLDLALKNVSLWTYTKHYFAAWNAYAKLSNSLVMKLQENSFNLTDYIMGLSPTLGKYLDEMIKQIPELIHVMELTARRPEHLLKSLLTFNWSGICNGTFISEIFVLDLGMNLTDFEDGLCQLNWIQITNELLTNDVNVNQYSVQLNYMAMDIKQVPDITVNWTDLVETTKLYLDNMVSLSVSTHWPNIEFQNLNIEKINMSWNEFVSIWNMSDQLYIKRLMSMTDGMMTLLDMLDNSSLPLVVQYKDMVAMETYLVHHIMVFYIDQLQIFNSSLDVNILQYLNSKELNKIVRSQSNSAELNYIIAYNVLNVIMNPQKILTMLTANFSTVCENVTTLDILLSLPSNSTLDLSTLQSIICGVNINYTALLDDLSNSLPGFKEMVNAFANVLDGKFDAKSMHINLTTILEDYNLVTMLWNDIRESPPNITLGWSESVLDSVLLQQQWEDMIHKLTESLSGNNMFKILENSNDLLSKLDIISPEFTKELKQIEFLYRILDLVLDKLDQLTNDSYFNLEDFFMNSTEVRKVILLIQKPGVLEVLLNSANSPKFGELLMNPNATEVIVMLCQADLGTYLSVPLYVKLNLTSLQQEFCDINVTEFVTELLQEFKIGELTDALQNNISIDWKLMNSQYARIASRINRWLENPPTFSIPLHWQNESFWYQMLISYSESRMDPINIAEEVYSFLQLLEPLRRQEPMRQFGLFLETFLALVNKNMNALKLTNLTLDGLTSSIPILRDIFSSLELRPDVLDSILHAPIKDQKLFIELFTSQDIVSELCSNGLFWNSTIDVTNINTTEVQNAFCKLKNSSTIDNLLRGINFTEFLKGINDTSIIPDWKAIITESLELSNIVSSLINNSKIGFDLQQTLSRLQAAYNTSNLLNLLSLYTAFSNYATRNDSNNIIGSDNWEKISGYIQGIETIAKVIDNMIRQMNPKDGGIQLYLLFTNTSRLRLLLESLPNMDEDFINRLLLARIKPGMESKILEFISNTTNVAERICNEGGLLDSFDFLQPTFNVSKLAETLCKLNESRVIEELMEMLDISKIIQQFSGQWKSSGDYDLHNFVQLIQDLTDTFARVANTTDIDLGSFTPLLNLNVTKMEELFMAEFDNLAIMYPNISSQLLEPLLNSLLKNGTVPTDFVLVMQIIFTWTKEFQTRLNELIQTPINISTLLINTELSKVLRIVLTRPDLIADLMNVDIIQPAKLVDILSNLPDSKSVLCGGNITDILRAPANSSFWLLHEDLCAINGTHLFWESLSAFTLQYQQMQLLELLVQNKNDLRINVTGITQYSTQLVEMLMTLLTSGSQNNATMTSSNLFNISSFQNIFESLGLSLSYQYGALIQKWSSIALQLLGQVPNAEVSKSIMTFEVILKFMNRQLKDLQGNITIDKLLRGDADLKNMLESFAKLNNIGTSELLINGSISIDALLQLANSDLLMDLCKNGQLAKFITKDGTNSSIANDLEKIICVYPEPFWQALQNRTEANILEQQLTNIWNNTNIGAPDWTSLSKSIEEFSTLLSGLLSDPMHVDDKIINFLDFNMSLESAMKFFQEPSRIFDVLSQFGSVLNYTWLNPVITSFDTSIRVMMGFLKEFQASGKSLEELLMDPYTMSKLMLTLTSFDDQLKIFADSYTKSVLEIAGGIDFYQRLVCNVTSLNMVAQRTSPLSMHMSVLRNALCQHNASDWYNNLLAAGFSQTDIMKFFTQLIESNSTLASEKLMAPPSWKNFVNLVKALTDTLSGSQLGDLSNVLQMNMTWIDSLQLNMINNSLSSFFDILKLLDSGTNAPDTTTVLNDLQGFFKMFGAIEQYFNKQVDTISAMGWNVPLSVLLPNSTLIAQLLNDAIGAQSAAALVTATIQPEKFIILALSNNWTNVVCNETAFSQTFVFPVGINVSSLQKDLCENTLSHASAVGEILQKVDMVQVLSELNNWMSMKSNISSSNGTNTWDDIHHQTAILFNNMHLLLEKGSSNFSKWLEPIMLTLDQLSNPSIDSIGQVCDRTLHYIEGMDYYGFQVLPTIEVIYNALRGVQMQWSLIDVIGDVVCGDTSQNLTNVIQQLKARGVPYKIKDLLDIYTGSMSGSNFTCTSMVQYSNEISTLFSKSLTRWMNQPEDIGQCVTKTYMASGEVIQNVQRLFSVGGELLQILKDPDFVEISKLIAGNDQAVSIIEYVIGAFLQQQKVTDEIRESIKKNITSIEGFFQQTLQLTTDALYSMMNAMFGVDLKTLQENVTADSIAAVICDPENLKKVVRLPDFINISYDELSSQLCGLDIKTTSQIAAKLVELARLAQRLQDLQRFESNWWNDVINEFSTFIKDIQGLSDLVGLLNQIQSIDFSNIGNSPALLSTLQRILVDSGPDDLVDSLNALLQRFGQLSQDNDTKNIFADVQMLVKGLLGLKSIKSLIIKNIEIADLIKDKDEFKAFLMKDLGLNETVVDAVLAGALSFEMILNSKNTNVSEKVCNATELEKLISLNSSRVSVRDISEAFCNLDRETIVNLTEAIIARLNIGDLIEEMINKGFTSIFINAGVTPSDSKNAIGKITAAQDDFKVMLNFLNNQTYINASVIASLAEAQTGKEALSISPLLCGSGNSAVDDSFDLNTAIGNDESTLTDSEVAEMMTLPGEFCRNLFKDIIKTTGGPIIWGYLKPIVRGKILYTPDTPITRRIVQKINDTFETLESVYKTAKQWAAGSESLQNLYGSKETQDQLQKLFKDKFILSFMAKITGVPVEELQNSLNAFNSTDPLLIKSLYNAARLTENYTSCLEMNRFIPVASEDEMNKEGVKLSNKKEFLAGLVFMNVEDMPNGRRKRQLTTDIPKHIQYKLRMDIDNVPHTERLKEWFWRPIPEDNFGEDLRYLRGFVQLQDMIERAIISLHTGQDVTSPGLSLKQFPFPCHKRDDYISVLSAYLLPLIMTIAWIAGVSIAARNLVFDREEGQEETLQIMGMRSFINWWAWFLSTMILMALVTLFVVIILRYGNIYRQTDFGILYLYILDFCFSTTMLCYFVSAFFTRTTVAMLTVLIVYLISYLPFIVLISINLEMTFWQKTLACLSSTSAFGFAAQYLARYEEQLIGIQWSNIASSPISGDSTSFSWTCIMMVIDGAIYLVLGWYIRHVKPGKFGVSQPWYFLISPTFWGCTCSSSADKYKSRNEQNGYLMEPVDQDLREALSARGISKVFSKKQGAAVDNVNMSIYSGHVTVMLGENGAAKTTLINMLIGILQPSKGEVLINNRPQQKAKHSLGICPQHNSLFTYMTVIEHMEFYAAIKSNRSGTAVKDEIKQLLQDVDLWNVRHAIVKHLSGGMKRRLCVALAFVGGSEVVILDEPTSGIDPNGRRAIWNLIINRKKGCAILLSTHHLDEADVLGDRIILMHKGKILCNGSPLFLKQSVGSGYRLIVTKNLQNDDHNVSSILALLQARVPNAKLVKVVNNEYTFILPIQSHYDEFERFFIDLEINKEILNISEYALSGPTLDEVFLKVSSLANNGQPLTPENISAATDESLKCVDEKGIDENNEAQQKVTTVNVEGSPRKTPKSTGCALKSQQLGALISKRFHHYRRDWRMIVSVLLLPIAMFAAALGFHTIRPDDSHTRNLLLTPSMYGPNSYVFVSDSVQDFLTSRVMDMFINDPGIGTTCMKSHATLGSPFECIQGDSAFTKLAYTSRPNATCRCDDYRYMCDEGAEGIPPPQRRTITTDILQNISGYDIEKYLLDSYFKFMENRYGGWSFERAADSLSTSNLTAKVWFNNKGHHAMPAFINALNNALLRVNADLHLLGNPAEYGITAYNHPFTFNRQQLSKETILQNASDMGISLIIIFAFTCVPLGLVLFVINENSSMERHLQRVGGVGTFMYWMTSLIWDLVMYCLPVALAFALLAIFKLNSFWVRENAAAVIVLLLLYGWSLLPMMYTVSKLFKEGSTAYFTMFCINIFIAIATLICIFLLNFFHSSEAINNAYNVVKYVFLIFPPFCLGEGLIVLTANQIQSEIFARFGTDSYKSPFSFDLIAWNLVAMAIEGFVFFIILFFSEARCELTRSVASLTSDDHSKEDNDVSQERLRVQTGYSRGEVLVVNDLSKVFKRDSISFFAVNHVSFGVPKGQCFGLLGFNGAGKTTTFRMLTGEITPSGGKAQVLYKTIRPCDSSIGVNIGYCPQVDALDQFLTISELLYCHASLKGIPSPHIKMAVEKVMASLQLKPIHDKVIKDCSGGMKRKVSLAIALIGDPPVILLDEPTTGMDPASKRLTWSCLQEALQNGQSIILTSHSMEECDILCGKLAIMVNGQLKCLGSPQQLKYKFGEGYTVKLYMSGLSTSHEKLHEFINTYFPGAMKRSHHQNVVQLDIPRETTQISQIFKALETEKHNYNIKYYTVSQTTLETIFLNIARDQGDGCFLMDCESSSPSEGSEVSEYFTDSSIGKKYGYFNATYAGSNDVQLNLTKSTEFILPINNAIENGYQYSTKL</sequence>
<comment type="subcellular location">
    <subcellularLocation>
        <location evidence="1">Membrane</location>
        <topology evidence="1">Multi-pass membrane protein</topology>
    </subcellularLocation>
</comment>
<evidence type="ECO:0000256" key="1">
    <source>
        <dbReference type="ARBA" id="ARBA00004141"/>
    </source>
</evidence>
<dbReference type="InterPro" id="IPR026082">
    <property type="entry name" value="ABCA"/>
</dbReference>
<dbReference type="InterPro" id="IPR027417">
    <property type="entry name" value="P-loop_NTPase"/>
</dbReference>
<reference evidence="9 10" key="1">
    <citation type="submission" date="2024-11" db="EMBL/GenBank/DDBJ databases">
        <title>Chromosome-level genome assembly of the freshwater bivalve Anodonta woodiana.</title>
        <authorList>
            <person name="Chen X."/>
        </authorList>
    </citation>
    <scope>NUCLEOTIDE SEQUENCE [LARGE SCALE GENOMIC DNA]</scope>
    <source>
        <strain evidence="9">MN2024</strain>
        <tissue evidence="9">Gills</tissue>
    </source>
</reference>
<dbReference type="Proteomes" id="UP001634394">
    <property type="component" value="Unassembled WGS sequence"/>
</dbReference>
<dbReference type="GO" id="GO:0016020">
    <property type="term" value="C:membrane"/>
    <property type="evidence" value="ECO:0007669"/>
    <property type="project" value="UniProtKB-SubCell"/>
</dbReference>
<accession>A0ABD3WWD9</accession>
<evidence type="ECO:0000256" key="4">
    <source>
        <dbReference type="ARBA" id="ARBA00022840"/>
    </source>
</evidence>
<dbReference type="Pfam" id="PF23321">
    <property type="entry name" value="R1_ABCA1"/>
    <property type="match status" value="1"/>
</dbReference>
<dbReference type="Pfam" id="PF12698">
    <property type="entry name" value="ABC2_membrane_3"/>
    <property type="match status" value="2"/>
</dbReference>
<evidence type="ECO:0000256" key="6">
    <source>
        <dbReference type="ARBA" id="ARBA00023136"/>
    </source>
</evidence>
<proteinExistence type="predicted"/>
<name>A0ABD3WWD9_SINWO</name>
<dbReference type="FunFam" id="3.40.50.300:FF:000436">
    <property type="entry name" value="ATP binding cassette subfamily A member 9"/>
    <property type="match status" value="1"/>
</dbReference>
<feature type="transmembrane region" description="Helical" evidence="7">
    <location>
        <begin position="3860"/>
        <end position="3882"/>
    </location>
</feature>
<keyword evidence="4" id="KW-0067">ATP-binding</keyword>
<feature type="transmembrane region" description="Helical" evidence="7">
    <location>
        <begin position="4755"/>
        <end position="4774"/>
    </location>
</feature>
<keyword evidence="5 7" id="KW-1133">Transmembrane helix</keyword>
<protein>
    <recommendedName>
        <fullName evidence="8">ABC transporter domain-containing protein</fullName>
    </recommendedName>
</protein>
<dbReference type="PANTHER" id="PTHR19229">
    <property type="entry name" value="ATP-BINDING CASSETTE TRANSPORTER SUBFAMILY A ABCA"/>
    <property type="match status" value="1"/>
</dbReference>
<dbReference type="PANTHER" id="PTHR19229:SF250">
    <property type="entry name" value="ABC TRANSPORTER DOMAIN-CONTAINING PROTEIN-RELATED"/>
    <property type="match status" value="1"/>
</dbReference>
<gene>
    <name evidence="9" type="ORF">ACJMK2_035474</name>
</gene>
<feature type="transmembrane region" description="Helical" evidence="7">
    <location>
        <begin position="3824"/>
        <end position="3848"/>
    </location>
</feature>
<dbReference type="FunFam" id="3.40.50.300:FF:002470">
    <property type="entry name" value="ABC transporter, putative"/>
    <property type="match status" value="1"/>
</dbReference>
<dbReference type="InterPro" id="IPR013525">
    <property type="entry name" value="ABC2_TM"/>
</dbReference>
<feature type="transmembrane region" description="Helical" evidence="7">
    <location>
        <begin position="4675"/>
        <end position="4697"/>
    </location>
</feature>
<dbReference type="InterPro" id="IPR017871">
    <property type="entry name" value="ABC_transporter-like_CS"/>
</dbReference>
<feature type="transmembrane region" description="Helical" evidence="7">
    <location>
        <begin position="4429"/>
        <end position="4449"/>
    </location>
</feature>
<feature type="transmembrane region" description="Helical" evidence="7">
    <location>
        <begin position="4823"/>
        <end position="4848"/>
    </location>
</feature>
<dbReference type="Gene3D" id="3.40.50.300">
    <property type="entry name" value="P-loop containing nucleotide triphosphate hydrolases"/>
    <property type="match status" value="2"/>
</dbReference>
<dbReference type="CDD" id="cd03263">
    <property type="entry name" value="ABC_subfamily_A"/>
    <property type="match status" value="2"/>
</dbReference>
<dbReference type="SMART" id="SM00382">
    <property type="entry name" value="AAA"/>
    <property type="match status" value="2"/>
</dbReference>
<dbReference type="InterPro" id="IPR003439">
    <property type="entry name" value="ABC_transporter-like_ATP-bd"/>
</dbReference>
<keyword evidence="10" id="KW-1185">Reference proteome</keyword>
<evidence type="ECO:0000256" key="2">
    <source>
        <dbReference type="ARBA" id="ARBA00022692"/>
    </source>
</evidence>
<dbReference type="SUPFAM" id="SSF52540">
    <property type="entry name" value="P-loop containing nucleoside triphosphate hydrolases"/>
    <property type="match status" value="2"/>
</dbReference>
<feature type="domain" description="ABC transporter" evidence="8">
    <location>
        <begin position="4040"/>
        <end position="4268"/>
    </location>
</feature>
<dbReference type="InterPro" id="IPR003593">
    <property type="entry name" value="AAA+_ATPase"/>
</dbReference>
<evidence type="ECO:0000259" key="8">
    <source>
        <dbReference type="PROSITE" id="PS50893"/>
    </source>
</evidence>
<feature type="transmembrane region" description="Helical" evidence="7">
    <location>
        <begin position="3889"/>
        <end position="3909"/>
    </location>
</feature>
<dbReference type="InterPro" id="IPR056264">
    <property type="entry name" value="R2_ABCA1-4-like"/>
</dbReference>
<feature type="transmembrane region" description="Helical" evidence="7">
    <location>
        <begin position="4718"/>
        <end position="4743"/>
    </location>
</feature>
<dbReference type="Pfam" id="PF00005">
    <property type="entry name" value="ABC_tran"/>
    <property type="match status" value="2"/>
</dbReference>
<feature type="domain" description="ABC transporter" evidence="8">
    <location>
        <begin position="4933"/>
        <end position="5167"/>
    </location>
</feature>
<keyword evidence="2 7" id="KW-0812">Transmembrane</keyword>
<evidence type="ECO:0000256" key="3">
    <source>
        <dbReference type="ARBA" id="ARBA00022741"/>
    </source>
</evidence>
<dbReference type="PROSITE" id="PS00211">
    <property type="entry name" value="ABC_TRANSPORTER_1"/>
    <property type="match status" value="2"/>
</dbReference>
<evidence type="ECO:0000313" key="10">
    <source>
        <dbReference type="Proteomes" id="UP001634394"/>
    </source>
</evidence>
<evidence type="ECO:0000256" key="7">
    <source>
        <dbReference type="SAM" id="Phobius"/>
    </source>
</evidence>
<comment type="caution">
    <text evidence="9">The sequence shown here is derived from an EMBL/GenBank/DDBJ whole genome shotgun (WGS) entry which is preliminary data.</text>
</comment>
<feature type="transmembrane region" description="Helical" evidence="7">
    <location>
        <begin position="4869"/>
        <end position="4890"/>
    </location>
</feature>
<keyword evidence="6 7" id="KW-0472">Membrane</keyword>
<feature type="transmembrane region" description="Helical" evidence="7">
    <location>
        <begin position="3963"/>
        <end position="3984"/>
    </location>
</feature>